<evidence type="ECO:0000259" key="9">
    <source>
        <dbReference type="Pfam" id="PF12704"/>
    </source>
</evidence>
<keyword evidence="5 7" id="KW-1133">Transmembrane helix</keyword>
<dbReference type="InterPro" id="IPR051447">
    <property type="entry name" value="Lipoprotein-release_system"/>
</dbReference>
<proteinExistence type="inferred from homology"/>
<reference evidence="10 11" key="1">
    <citation type="submission" date="2019-04" db="EMBL/GenBank/DDBJ databases">
        <title>Natronospirillum operosus gen. nov., sp. nov., a haloalkaliphilic satellite isolated from decaying biomass of laboratory culture of cyanobacterium Geitlerinema sp. and proposal of Natronospirillaceae fam. nov. and Saccharospirillaceae fam. nov.</title>
        <authorList>
            <person name="Kevbrin V."/>
            <person name="Boltyanskaya Y."/>
            <person name="Koziaeva V."/>
            <person name="Grouzdev D.S."/>
            <person name="Park M."/>
            <person name="Cho J."/>
        </authorList>
    </citation>
    <scope>NUCLEOTIDE SEQUENCE [LARGE SCALE GENOMIC DNA]</scope>
    <source>
        <strain evidence="10 11">G-116</strain>
    </source>
</reference>
<dbReference type="EMBL" id="SRMF01000002">
    <property type="protein sequence ID" value="TGG94088.1"/>
    <property type="molecule type" value="Genomic_DNA"/>
</dbReference>
<feature type="domain" description="ABC3 transporter permease C-terminal" evidence="8">
    <location>
        <begin position="273"/>
        <end position="400"/>
    </location>
</feature>
<evidence type="ECO:0000256" key="1">
    <source>
        <dbReference type="ARBA" id="ARBA00004651"/>
    </source>
</evidence>
<feature type="transmembrane region" description="Helical" evidence="7">
    <location>
        <begin position="20"/>
        <end position="44"/>
    </location>
</feature>
<comment type="subcellular location">
    <subcellularLocation>
        <location evidence="1">Cell membrane</location>
        <topology evidence="1">Multi-pass membrane protein</topology>
    </subcellularLocation>
</comment>
<keyword evidence="3" id="KW-1003">Cell membrane</keyword>
<dbReference type="GO" id="GO:0044874">
    <property type="term" value="P:lipoprotein localization to outer membrane"/>
    <property type="evidence" value="ECO:0007669"/>
    <property type="project" value="TreeGrafter"/>
</dbReference>
<protein>
    <submittedName>
        <fullName evidence="10">ABC transporter permease</fullName>
    </submittedName>
</protein>
<feature type="transmembrane region" description="Helical" evidence="7">
    <location>
        <begin position="376"/>
        <end position="394"/>
    </location>
</feature>
<name>A0A4Z0WH41_9GAMM</name>
<keyword evidence="11" id="KW-1185">Reference proteome</keyword>
<keyword evidence="6 7" id="KW-0472">Membrane</keyword>
<dbReference type="Proteomes" id="UP000297475">
    <property type="component" value="Unassembled WGS sequence"/>
</dbReference>
<organism evidence="10 11">
    <name type="scientific">Natronospirillum operosum</name>
    <dbReference type="NCBI Taxonomy" id="2759953"/>
    <lineage>
        <taxon>Bacteria</taxon>
        <taxon>Pseudomonadati</taxon>
        <taxon>Pseudomonadota</taxon>
        <taxon>Gammaproteobacteria</taxon>
        <taxon>Oceanospirillales</taxon>
        <taxon>Natronospirillaceae</taxon>
        <taxon>Natronospirillum</taxon>
    </lineage>
</organism>
<dbReference type="GO" id="GO:0098797">
    <property type="term" value="C:plasma membrane protein complex"/>
    <property type="evidence" value="ECO:0007669"/>
    <property type="project" value="TreeGrafter"/>
</dbReference>
<dbReference type="RefSeq" id="WP_135482657.1">
    <property type="nucleotide sequence ID" value="NZ_SRMF01000002.1"/>
</dbReference>
<dbReference type="InterPro" id="IPR025857">
    <property type="entry name" value="MacB_PCD"/>
</dbReference>
<feature type="transmembrane region" description="Helical" evidence="7">
    <location>
        <begin position="272"/>
        <end position="295"/>
    </location>
</feature>
<evidence type="ECO:0000256" key="4">
    <source>
        <dbReference type="ARBA" id="ARBA00022692"/>
    </source>
</evidence>
<dbReference type="Pfam" id="PF12704">
    <property type="entry name" value="MacB_PCD"/>
    <property type="match status" value="1"/>
</dbReference>
<comment type="caution">
    <text evidence="10">The sequence shown here is derived from an EMBL/GenBank/DDBJ whole genome shotgun (WGS) entry which is preliminary data.</text>
</comment>
<keyword evidence="4 7" id="KW-0812">Transmembrane</keyword>
<comment type="similarity">
    <text evidence="2">Belongs to the ABC-4 integral membrane protein family. LolC/E subfamily.</text>
</comment>
<feature type="domain" description="MacB-like periplasmic core" evidence="9">
    <location>
        <begin position="19"/>
        <end position="230"/>
    </location>
</feature>
<dbReference type="PANTHER" id="PTHR30489:SF0">
    <property type="entry name" value="LIPOPROTEIN-RELEASING SYSTEM TRANSMEMBRANE PROTEIN LOLE"/>
    <property type="match status" value="1"/>
</dbReference>
<evidence type="ECO:0000313" key="10">
    <source>
        <dbReference type="EMBL" id="TGG94088.1"/>
    </source>
</evidence>
<evidence type="ECO:0000259" key="8">
    <source>
        <dbReference type="Pfam" id="PF02687"/>
    </source>
</evidence>
<sequence>MQLTWQLAARNLTRNRRRTLLTGLIISLSTAALILTDAFILGFSDTAVRSATRMFPGDAQIHQVDYLAERDEELVIEAPQARLAQLDNEPEVVGYSPRVMAFGMISSAADNRATQVIGIDPAQERTVSRLADAMAAGDYLTSDGAETQLLMGRRLAELLAVELGDRIVISVHNQEWGGAEQALFRVSGLYDFNARVLDEETVFVLQAPLQTLLGVGDTVHEIALALRTPALASDPDLPLWQRLSDEQVKAQGWTTLMPQLAAMLDMTSASMALIGTMLFILAALGVTNGIFMSIYERTWEIGVLLAIGTRRLAVFRMILAETLLLALGAIAVGLALGGLATLTLGAVGIDYGSMELGGVAMAEQIRPRANWTQYSVYPPIVLALTLLAAMYPAAHAARIVPTRALHKSL</sequence>
<dbReference type="InterPro" id="IPR003838">
    <property type="entry name" value="ABC3_permease_C"/>
</dbReference>
<accession>A0A4Z0WH41</accession>
<dbReference type="PANTHER" id="PTHR30489">
    <property type="entry name" value="LIPOPROTEIN-RELEASING SYSTEM TRANSMEMBRANE PROTEIN LOLE"/>
    <property type="match status" value="1"/>
</dbReference>
<evidence type="ECO:0000256" key="5">
    <source>
        <dbReference type="ARBA" id="ARBA00022989"/>
    </source>
</evidence>
<gene>
    <name evidence="10" type="ORF">E4656_07885</name>
</gene>
<evidence type="ECO:0000256" key="7">
    <source>
        <dbReference type="SAM" id="Phobius"/>
    </source>
</evidence>
<dbReference type="AlphaFoldDB" id="A0A4Z0WH41"/>
<evidence type="ECO:0000256" key="3">
    <source>
        <dbReference type="ARBA" id="ARBA00022475"/>
    </source>
</evidence>
<evidence type="ECO:0000256" key="2">
    <source>
        <dbReference type="ARBA" id="ARBA00005236"/>
    </source>
</evidence>
<evidence type="ECO:0000313" key="11">
    <source>
        <dbReference type="Proteomes" id="UP000297475"/>
    </source>
</evidence>
<dbReference type="OrthoDB" id="9770036at2"/>
<dbReference type="Pfam" id="PF02687">
    <property type="entry name" value="FtsX"/>
    <property type="match status" value="1"/>
</dbReference>
<evidence type="ECO:0000256" key="6">
    <source>
        <dbReference type="ARBA" id="ARBA00023136"/>
    </source>
</evidence>